<evidence type="ECO:0000313" key="3">
    <source>
        <dbReference type="Proteomes" id="UP001165063"/>
    </source>
</evidence>
<feature type="compositionally biased region" description="Low complexity" evidence="1">
    <location>
        <begin position="1"/>
        <end position="21"/>
    </location>
</feature>
<name>A0A9W6YV42_AMBMO</name>
<dbReference type="AlphaFoldDB" id="A0A9W6YV42"/>
<sequence length="293" mass="32808">MTNSTTSPVNNNNNSTVEVTNDLGKGEKPEASSKEQNDTNDKDDSSSPGNSSAGKMDSLGGDEDIQETGSRQLAIPSHGHGKVKAKGKGHDLSKAKANAGYDYQDDVHKLKSCKQPKDEDVEMIDTYSPAGKDTKDKLSFKFALEFIKIEDESVDSVMASFKHAMHNYQKPIKYDNTSDDRVSTKELANRVRDALTGYNPALMYIVNKSIVSRDGRDYKDFPKEDLEVDLATFMDYNPDIVALFFLKLDRKVCNYLSIEFGFRQAIDENISTKRSRYRTTNQLLEVMRGSKLL</sequence>
<evidence type="ECO:0000256" key="1">
    <source>
        <dbReference type="SAM" id="MobiDB-lite"/>
    </source>
</evidence>
<gene>
    <name evidence="2" type="ORF">Amon01_000549300</name>
</gene>
<reference evidence="2" key="1">
    <citation type="submission" date="2023-04" db="EMBL/GenBank/DDBJ databases">
        <title>Ambrosiozyma monospora NBRC 1965.</title>
        <authorList>
            <person name="Ichikawa N."/>
            <person name="Sato H."/>
            <person name="Tonouchi N."/>
        </authorList>
    </citation>
    <scope>NUCLEOTIDE SEQUENCE</scope>
    <source>
        <strain evidence="2">NBRC 1965</strain>
    </source>
</reference>
<feature type="compositionally biased region" description="Basic and acidic residues" evidence="1">
    <location>
        <begin position="24"/>
        <end position="45"/>
    </location>
</feature>
<proteinExistence type="predicted"/>
<protein>
    <submittedName>
        <fullName evidence="2">Unnamed protein product</fullName>
    </submittedName>
</protein>
<feature type="region of interest" description="Disordered" evidence="1">
    <location>
        <begin position="1"/>
        <end position="92"/>
    </location>
</feature>
<accession>A0A9W6YV42</accession>
<organism evidence="2 3">
    <name type="scientific">Ambrosiozyma monospora</name>
    <name type="common">Yeast</name>
    <name type="synonym">Endomycopsis monosporus</name>
    <dbReference type="NCBI Taxonomy" id="43982"/>
    <lineage>
        <taxon>Eukaryota</taxon>
        <taxon>Fungi</taxon>
        <taxon>Dikarya</taxon>
        <taxon>Ascomycota</taxon>
        <taxon>Saccharomycotina</taxon>
        <taxon>Pichiomycetes</taxon>
        <taxon>Pichiales</taxon>
        <taxon>Pichiaceae</taxon>
        <taxon>Ambrosiozyma</taxon>
    </lineage>
</organism>
<dbReference type="EMBL" id="BSXU01003058">
    <property type="protein sequence ID" value="GMG39626.1"/>
    <property type="molecule type" value="Genomic_DNA"/>
</dbReference>
<dbReference type="Proteomes" id="UP001165063">
    <property type="component" value="Unassembled WGS sequence"/>
</dbReference>
<evidence type="ECO:0000313" key="2">
    <source>
        <dbReference type="EMBL" id="GMG39626.1"/>
    </source>
</evidence>
<comment type="caution">
    <text evidence="2">The sequence shown here is derived from an EMBL/GenBank/DDBJ whole genome shotgun (WGS) entry which is preliminary data.</text>
</comment>
<keyword evidence="3" id="KW-1185">Reference proteome</keyword>